<dbReference type="Gene3D" id="1.10.260.40">
    <property type="entry name" value="lambda repressor-like DNA-binding domains"/>
    <property type="match status" value="1"/>
</dbReference>
<dbReference type="NCBIfam" id="TIGR02607">
    <property type="entry name" value="antidote_HigA"/>
    <property type="match status" value="1"/>
</dbReference>
<gene>
    <name evidence="3" type="ORF">KIM372_12180</name>
</gene>
<dbReference type="PANTHER" id="PTHR36924:SF1">
    <property type="entry name" value="ANTITOXIN HIGA-1"/>
    <property type="match status" value="1"/>
</dbReference>
<organism evidence="3 4">
    <name type="scientific">Bombiscardovia nodaiensis</name>
    <dbReference type="NCBI Taxonomy" id="2932181"/>
    <lineage>
        <taxon>Bacteria</taxon>
        <taxon>Bacillati</taxon>
        <taxon>Actinomycetota</taxon>
        <taxon>Actinomycetes</taxon>
        <taxon>Bifidobacteriales</taxon>
        <taxon>Bifidobacteriaceae</taxon>
        <taxon>Bombiscardovia</taxon>
    </lineage>
</organism>
<dbReference type="InterPro" id="IPR013430">
    <property type="entry name" value="Toxin_antidote_HigA"/>
</dbReference>
<proteinExistence type="predicted"/>
<dbReference type="EMBL" id="AP026798">
    <property type="protein sequence ID" value="BDR53311.1"/>
    <property type="molecule type" value="Genomic_DNA"/>
</dbReference>
<dbReference type="Proteomes" id="UP001321766">
    <property type="component" value="Chromosome"/>
</dbReference>
<name>A0ABM8B8V0_9BIFI</name>
<keyword evidence="4" id="KW-1185">Reference proteome</keyword>
<evidence type="ECO:0000313" key="4">
    <source>
        <dbReference type="Proteomes" id="UP001321766"/>
    </source>
</evidence>
<dbReference type="SMART" id="SM00530">
    <property type="entry name" value="HTH_XRE"/>
    <property type="match status" value="1"/>
</dbReference>
<feature type="domain" description="HTH cro/C1-type" evidence="2">
    <location>
        <begin position="34"/>
        <end position="74"/>
    </location>
</feature>
<dbReference type="InterPro" id="IPR001387">
    <property type="entry name" value="Cro/C1-type_HTH"/>
</dbReference>
<sequence length="100" mass="11097">MSTLTTTTDQYLSSPGEILKEEFLEPLGISNYRLAKAIGVSDTAVGEIINGKRGISTAMAYRLAKAFNMTPEFWLNLQRDYDLFTFKAGELDNIKPLVCA</sequence>
<dbReference type="PROSITE" id="PS50943">
    <property type="entry name" value="HTH_CROC1"/>
    <property type="match status" value="1"/>
</dbReference>
<dbReference type="InterPro" id="IPR010982">
    <property type="entry name" value="Lambda_DNA-bd_dom_sf"/>
</dbReference>
<evidence type="ECO:0000259" key="2">
    <source>
        <dbReference type="PROSITE" id="PS50943"/>
    </source>
</evidence>
<reference evidence="3 4" key="1">
    <citation type="journal article" date="2023" name="Microbiol. Spectr.">
        <title>Symbiosis of Carpenter Bees with Uncharacterized Lactic Acid Bacteria Showing NAD Auxotrophy.</title>
        <authorList>
            <person name="Kawasaki S."/>
            <person name="Ozawa K."/>
            <person name="Mori T."/>
            <person name="Yamamoto A."/>
            <person name="Ito M."/>
            <person name="Ohkuma M."/>
            <person name="Sakamoto M."/>
            <person name="Matsutani M."/>
        </authorList>
    </citation>
    <scope>NUCLEOTIDE SEQUENCE [LARGE SCALE GENOMIC DNA]</scope>
    <source>
        <strain evidence="3 4">Kim37-2</strain>
    </source>
</reference>
<evidence type="ECO:0000256" key="1">
    <source>
        <dbReference type="ARBA" id="ARBA00023125"/>
    </source>
</evidence>
<accession>A0ABM8B8V0</accession>
<dbReference type="Pfam" id="PF01381">
    <property type="entry name" value="HTH_3"/>
    <property type="match status" value="1"/>
</dbReference>
<dbReference type="PANTHER" id="PTHR36924">
    <property type="entry name" value="ANTITOXIN HIGA-1"/>
    <property type="match status" value="1"/>
</dbReference>
<keyword evidence="1" id="KW-0238">DNA-binding</keyword>
<dbReference type="SUPFAM" id="SSF47413">
    <property type="entry name" value="lambda repressor-like DNA-binding domains"/>
    <property type="match status" value="1"/>
</dbReference>
<evidence type="ECO:0000313" key="3">
    <source>
        <dbReference type="EMBL" id="BDR53311.1"/>
    </source>
</evidence>
<protein>
    <recommendedName>
        <fullName evidence="2">HTH cro/C1-type domain-containing protein</fullName>
    </recommendedName>
</protein>
<dbReference type="CDD" id="cd00093">
    <property type="entry name" value="HTH_XRE"/>
    <property type="match status" value="1"/>
</dbReference>